<evidence type="ECO:0000313" key="2">
    <source>
        <dbReference type="Proteomes" id="UP000475862"/>
    </source>
</evidence>
<organism evidence="1 2">
    <name type="scientific">Aphis glycines</name>
    <name type="common">Soybean aphid</name>
    <dbReference type="NCBI Taxonomy" id="307491"/>
    <lineage>
        <taxon>Eukaryota</taxon>
        <taxon>Metazoa</taxon>
        <taxon>Ecdysozoa</taxon>
        <taxon>Arthropoda</taxon>
        <taxon>Hexapoda</taxon>
        <taxon>Insecta</taxon>
        <taxon>Pterygota</taxon>
        <taxon>Neoptera</taxon>
        <taxon>Paraneoptera</taxon>
        <taxon>Hemiptera</taxon>
        <taxon>Sternorrhyncha</taxon>
        <taxon>Aphidomorpha</taxon>
        <taxon>Aphidoidea</taxon>
        <taxon>Aphididae</taxon>
        <taxon>Aphidini</taxon>
        <taxon>Aphis</taxon>
        <taxon>Aphis</taxon>
    </lineage>
</organism>
<dbReference type="OrthoDB" id="6623864at2759"/>
<dbReference type="AlphaFoldDB" id="A0A6G0U414"/>
<gene>
    <name evidence="1" type="ORF">AGLY_002093</name>
</gene>
<comment type="caution">
    <text evidence="1">The sequence shown here is derived from an EMBL/GenBank/DDBJ whole genome shotgun (WGS) entry which is preliminary data.</text>
</comment>
<dbReference type="EMBL" id="VYZN01000007">
    <property type="protein sequence ID" value="KAE9543697.1"/>
    <property type="molecule type" value="Genomic_DNA"/>
</dbReference>
<accession>A0A6G0U414</accession>
<proteinExistence type="predicted"/>
<dbReference type="Proteomes" id="UP000475862">
    <property type="component" value="Unassembled WGS sequence"/>
</dbReference>
<name>A0A6G0U414_APHGL</name>
<sequence length="178" mass="20727">MDSYLQKLYVKIPQKSNGNLIDINKNEDKNNFVNEDVSEKLLVTSEVNIDLTKPKFDRQSSEIESLSDSFIWKNDPTIYLKITRYTPEMLSMILKLGPCQPKVKHLPNSQFPKVDNRCCHEAWHFRKLPDGTMMHKDWSTYSPSINRVLCLHCMLFGKKVRKPGYQMAFVNSKNVLCP</sequence>
<reference evidence="1 2" key="1">
    <citation type="submission" date="2019-08" db="EMBL/GenBank/DDBJ databases">
        <title>The genome of the soybean aphid Biotype 1, its phylome, world population structure and adaptation to the North American continent.</title>
        <authorList>
            <person name="Giordano R."/>
            <person name="Donthu R.K."/>
            <person name="Hernandez A.G."/>
            <person name="Wright C.L."/>
            <person name="Zimin A.V."/>
        </authorList>
    </citation>
    <scope>NUCLEOTIDE SEQUENCE [LARGE SCALE GENOMIC DNA]</scope>
    <source>
        <tissue evidence="1">Whole aphids</tissue>
    </source>
</reference>
<protein>
    <submittedName>
        <fullName evidence="1">Uncharacterized protein</fullName>
    </submittedName>
</protein>
<evidence type="ECO:0000313" key="1">
    <source>
        <dbReference type="EMBL" id="KAE9543697.1"/>
    </source>
</evidence>
<keyword evidence="2" id="KW-1185">Reference proteome</keyword>